<dbReference type="PANTHER" id="PTHR37694:SF1">
    <property type="entry name" value="SLR8022 PROTEIN"/>
    <property type="match status" value="1"/>
</dbReference>
<gene>
    <name evidence="1" type="ORF">GCU60_16585</name>
</gene>
<dbReference type="Gene3D" id="2.60.120.10">
    <property type="entry name" value="Jelly Rolls"/>
    <property type="match status" value="1"/>
</dbReference>
<comment type="caution">
    <text evidence="1">The sequence shown here is derived from an EMBL/GenBank/DDBJ whole genome shotgun (WGS) entry which is preliminary data.</text>
</comment>
<dbReference type="EMBL" id="JAAGWG010000031">
    <property type="protein sequence ID" value="NEK87358.1"/>
    <property type="molecule type" value="Genomic_DNA"/>
</dbReference>
<dbReference type="RefSeq" id="WP_163207247.1">
    <property type="nucleotide sequence ID" value="NZ_JAAGWG010000031.1"/>
</dbReference>
<reference evidence="1 2" key="1">
    <citation type="submission" date="2019-12" db="EMBL/GenBank/DDBJ databases">
        <title>the WGS of Blastococcus saxobsidens 67B17.</title>
        <authorList>
            <person name="Jiang Z."/>
        </authorList>
    </citation>
    <scope>NUCLEOTIDE SEQUENCE [LARGE SCALE GENOMIC DNA]</scope>
    <source>
        <strain evidence="1 2">67B17</strain>
    </source>
</reference>
<dbReference type="PANTHER" id="PTHR37694">
    <property type="entry name" value="SLR8022 PROTEIN"/>
    <property type="match status" value="1"/>
</dbReference>
<dbReference type="InterPro" id="IPR011051">
    <property type="entry name" value="RmlC_Cupin_sf"/>
</dbReference>
<evidence type="ECO:0000313" key="2">
    <source>
        <dbReference type="Proteomes" id="UP000479241"/>
    </source>
</evidence>
<sequence>MSASDSPTDLSVLAGELLTRARTEHAGRAGHTLPHPVDGLRQTVIALRAGAELAEHESPGSASLQVLRGRVRLVAGEQSTELTTQQMSPIPDRRHSLHADEDSVVLLSVAVPQRAPAAD</sequence>
<accession>A0A6L9W5Q6</accession>
<dbReference type="AlphaFoldDB" id="A0A6L9W5Q6"/>
<dbReference type="Proteomes" id="UP000479241">
    <property type="component" value="Unassembled WGS sequence"/>
</dbReference>
<proteinExistence type="predicted"/>
<dbReference type="SUPFAM" id="SSF51182">
    <property type="entry name" value="RmlC-like cupins"/>
    <property type="match status" value="1"/>
</dbReference>
<organism evidence="1 2">
    <name type="scientific">Blastococcus saxobsidens</name>
    <dbReference type="NCBI Taxonomy" id="138336"/>
    <lineage>
        <taxon>Bacteria</taxon>
        <taxon>Bacillati</taxon>
        <taxon>Actinomycetota</taxon>
        <taxon>Actinomycetes</taxon>
        <taxon>Geodermatophilales</taxon>
        <taxon>Geodermatophilaceae</taxon>
        <taxon>Blastococcus</taxon>
    </lineage>
</organism>
<name>A0A6L9W5Q6_9ACTN</name>
<evidence type="ECO:0000313" key="1">
    <source>
        <dbReference type="EMBL" id="NEK87358.1"/>
    </source>
</evidence>
<dbReference type="InterPro" id="IPR014710">
    <property type="entry name" value="RmlC-like_jellyroll"/>
</dbReference>
<protein>
    <submittedName>
        <fullName evidence="1">LuxR family transcriptional regulator</fullName>
    </submittedName>
</protein>